<protein>
    <submittedName>
        <fullName evidence="1">Uncharacterized protein</fullName>
    </submittedName>
</protein>
<comment type="caution">
    <text evidence="1">The sequence shown here is derived from an EMBL/GenBank/DDBJ whole genome shotgun (WGS) entry which is preliminary data.</text>
</comment>
<sequence length="183" mass="20370">MFQLTVVHQIRPVLASKTQLIRQWPRFVIAKVRFEGAFRTPSIRPRPSTAGAAPALRPRSVERLEHSPIIRIDLTPDRTPFGCQHVTFVSVSIKSRPALMLSSVVAVEGRPHAGRQISATAFELVKSVISSDKGWSFVMKIQLKYNLSCWSKAVVPKLIFLVDHFQNFTGFGGPPAATFLPHS</sequence>
<evidence type="ECO:0000313" key="2">
    <source>
        <dbReference type="Proteomes" id="UP000299102"/>
    </source>
</evidence>
<organism evidence="1 2">
    <name type="scientific">Eumeta variegata</name>
    <name type="common">Bagworm moth</name>
    <name type="synonym">Eumeta japonica</name>
    <dbReference type="NCBI Taxonomy" id="151549"/>
    <lineage>
        <taxon>Eukaryota</taxon>
        <taxon>Metazoa</taxon>
        <taxon>Ecdysozoa</taxon>
        <taxon>Arthropoda</taxon>
        <taxon>Hexapoda</taxon>
        <taxon>Insecta</taxon>
        <taxon>Pterygota</taxon>
        <taxon>Neoptera</taxon>
        <taxon>Endopterygota</taxon>
        <taxon>Lepidoptera</taxon>
        <taxon>Glossata</taxon>
        <taxon>Ditrysia</taxon>
        <taxon>Tineoidea</taxon>
        <taxon>Psychidae</taxon>
        <taxon>Oiketicinae</taxon>
        <taxon>Eumeta</taxon>
    </lineage>
</organism>
<evidence type="ECO:0000313" key="1">
    <source>
        <dbReference type="EMBL" id="GBP39621.1"/>
    </source>
</evidence>
<name>A0A4C1VLZ7_EUMVA</name>
<gene>
    <name evidence="1" type="ORF">EVAR_25444_1</name>
</gene>
<dbReference type="EMBL" id="BGZK01000369">
    <property type="protein sequence ID" value="GBP39621.1"/>
    <property type="molecule type" value="Genomic_DNA"/>
</dbReference>
<keyword evidence="2" id="KW-1185">Reference proteome</keyword>
<proteinExistence type="predicted"/>
<dbReference type="Proteomes" id="UP000299102">
    <property type="component" value="Unassembled WGS sequence"/>
</dbReference>
<reference evidence="1 2" key="1">
    <citation type="journal article" date="2019" name="Commun. Biol.">
        <title>The bagworm genome reveals a unique fibroin gene that provides high tensile strength.</title>
        <authorList>
            <person name="Kono N."/>
            <person name="Nakamura H."/>
            <person name="Ohtoshi R."/>
            <person name="Tomita M."/>
            <person name="Numata K."/>
            <person name="Arakawa K."/>
        </authorList>
    </citation>
    <scope>NUCLEOTIDE SEQUENCE [LARGE SCALE GENOMIC DNA]</scope>
</reference>
<accession>A0A4C1VLZ7</accession>
<dbReference type="AlphaFoldDB" id="A0A4C1VLZ7"/>